<dbReference type="GO" id="GO:0005634">
    <property type="term" value="C:nucleus"/>
    <property type="evidence" value="ECO:0007669"/>
    <property type="project" value="TreeGrafter"/>
</dbReference>
<dbReference type="GO" id="GO:0046983">
    <property type="term" value="F:protein dimerization activity"/>
    <property type="evidence" value="ECO:0007669"/>
    <property type="project" value="InterPro"/>
</dbReference>
<organism evidence="4 5">
    <name type="scientific">Modicella reniformis</name>
    <dbReference type="NCBI Taxonomy" id="1440133"/>
    <lineage>
        <taxon>Eukaryota</taxon>
        <taxon>Fungi</taxon>
        <taxon>Fungi incertae sedis</taxon>
        <taxon>Mucoromycota</taxon>
        <taxon>Mortierellomycotina</taxon>
        <taxon>Mortierellomycetes</taxon>
        <taxon>Mortierellales</taxon>
        <taxon>Mortierellaceae</taxon>
        <taxon>Modicella</taxon>
    </lineage>
</organism>
<evidence type="ECO:0000256" key="1">
    <source>
        <dbReference type="SAM" id="Coils"/>
    </source>
</evidence>
<dbReference type="PROSITE" id="PS50888">
    <property type="entry name" value="BHLH"/>
    <property type="match status" value="1"/>
</dbReference>
<dbReference type="SMART" id="SM00353">
    <property type="entry name" value="HLH"/>
    <property type="match status" value="1"/>
</dbReference>
<dbReference type="GO" id="GO:0003700">
    <property type="term" value="F:DNA-binding transcription factor activity"/>
    <property type="evidence" value="ECO:0007669"/>
    <property type="project" value="TreeGrafter"/>
</dbReference>
<evidence type="ECO:0000259" key="3">
    <source>
        <dbReference type="PROSITE" id="PS50888"/>
    </source>
</evidence>
<keyword evidence="1" id="KW-0175">Coiled coil</keyword>
<dbReference type="InterPro" id="IPR036638">
    <property type="entry name" value="HLH_DNA-bd_sf"/>
</dbReference>
<dbReference type="Pfam" id="PF00010">
    <property type="entry name" value="HLH"/>
    <property type="match status" value="1"/>
</dbReference>
<sequence>MTSSSEIHVQEVLNNLNNLSKTIKRDNIESLDGSLTAAIAQHTAAAAVAAAVTAATQAQASSSVQQAQVEHDQNHVNHEELERIAQEHKQQQEHDEDPQSPTKQEQEQNKLVQETLEQSIASATAAAPAQENSVIQLDSSNSSTLATVPITAPAPPPVKPVAGSEEWHKMRRDNHKEVERRRRETINAGINDLAACIPNPDKNKGQILRQAVKYIQSIQEVHQKLTSDNETLTVTQFEREKALLEKNLVQSQLQTLVTEHDQLKRDFEALRTELEDLTESKKRQRTE</sequence>
<evidence type="ECO:0000313" key="4">
    <source>
        <dbReference type="EMBL" id="KAG0001228.1"/>
    </source>
</evidence>
<dbReference type="OrthoDB" id="71302at2759"/>
<dbReference type="SUPFAM" id="SSF47459">
    <property type="entry name" value="HLH, helix-loop-helix DNA-binding domain"/>
    <property type="match status" value="1"/>
</dbReference>
<dbReference type="Gene3D" id="4.10.280.10">
    <property type="entry name" value="Helix-loop-helix DNA-binding domain"/>
    <property type="match status" value="1"/>
</dbReference>
<keyword evidence="5" id="KW-1185">Reference proteome</keyword>
<name>A0A9P6MI03_9FUNG</name>
<dbReference type="InterPro" id="IPR011598">
    <property type="entry name" value="bHLH_dom"/>
</dbReference>
<dbReference type="EMBL" id="JAAAHW010000551">
    <property type="protein sequence ID" value="KAG0001228.1"/>
    <property type="molecule type" value="Genomic_DNA"/>
</dbReference>
<protein>
    <submittedName>
        <fullName evidence="4">Basic helix-loop-helix protein</fullName>
    </submittedName>
</protein>
<reference evidence="4" key="1">
    <citation type="journal article" date="2020" name="Fungal Divers.">
        <title>Resolving the Mortierellaceae phylogeny through synthesis of multi-gene phylogenetics and phylogenomics.</title>
        <authorList>
            <person name="Vandepol N."/>
            <person name="Liber J."/>
            <person name="Desiro A."/>
            <person name="Na H."/>
            <person name="Kennedy M."/>
            <person name="Barry K."/>
            <person name="Grigoriev I.V."/>
            <person name="Miller A.N."/>
            <person name="O'Donnell K."/>
            <person name="Stajich J.E."/>
            <person name="Bonito G."/>
        </authorList>
    </citation>
    <scope>NUCLEOTIDE SEQUENCE</scope>
    <source>
        <strain evidence="4">MES-2147</strain>
    </source>
</reference>
<proteinExistence type="predicted"/>
<evidence type="ECO:0000313" key="5">
    <source>
        <dbReference type="Proteomes" id="UP000749646"/>
    </source>
</evidence>
<dbReference type="Proteomes" id="UP000749646">
    <property type="component" value="Unassembled WGS sequence"/>
</dbReference>
<gene>
    <name evidence="4" type="primary">CBF1_1</name>
    <name evidence="4" type="ORF">BGZ65_003685</name>
</gene>
<comment type="caution">
    <text evidence="4">The sequence shown here is derived from an EMBL/GenBank/DDBJ whole genome shotgun (WGS) entry which is preliminary data.</text>
</comment>
<evidence type="ECO:0000256" key="2">
    <source>
        <dbReference type="SAM" id="MobiDB-lite"/>
    </source>
</evidence>
<dbReference type="PANTHER" id="PTHR47787:SF1">
    <property type="entry name" value="CENTROMERE-BINDING PROTEIN 1"/>
    <property type="match status" value="1"/>
</dbReference>
<dbReference type="PANTHER" id="PTHR47787">
    <property type="entry name" value="CENTROMERE-BINDING PROTEIN 1"/>
    <property type="match status" value="1"/>
</dbReference>
<dbReference type="AlphaFoldDB" id="A0A9P6MI03"/>
<feature type="coiled-coil region" evidence="1">
    <location>
        <begin position="234"/>
        <end position="287"/>
    </location>
</feature>
<feature type="region of interest" description="Disordered" evidence="2">
    <location>
        <begin position="85"/>
        <end position="112"/>
    </location>
</feature>
<feature type="domain" description="BHLH" evidence="3">
    <location>
        <begin position="170"/>
        <end position="218"/>
    </location>
</feature>
<accession>A0A9P6MI03</accession>